<sequence>MSPEMRDKLNRHGCSSVIAYIEKLEGEHDALAAHVERLRAAGIKLRDDIDLSKIVGSSRRNFATEWDAVCEQSPATSLSRLLADAFQSAETPHAGKAGCIGEFMFVIEDGRCCPQCWHDQDDECELCNGATDERGLQDMAVNVPWDTCKRIWLAMNKIYAEQLHQQAKDGGS</sequence>
<name>A0A327X4H6_9GAMM</name>
<organism evidence="1 2">
    <name type="scientific">Aliidiomarina maris</name>
    <dbReference type="NCBI Taxonomy" id="531312"/>
    <lineage>
        <taxon>Bacteria</taxon>
        <taxon>Pseudomonadati</taxon>
        <taxon>Pseudomonadota</taxon>
        <taxon>Gammaproteobacteria</taxon>
        <taxon>Alteromonadales</taxon>
        <taxon>Idiomarinaceae</taxon>
        <taxon>Aliidiomarina</taxon>
    </lineage>
</organism>
<accession>A0A327X4H6</accession>
<reference evidence="1 2" key="1">
    <citation type="submission" date="2018-06" db="EMBL/GenBank/DDBJ databases">
        <title>Genomic Encyclopedia of Type Strains, Phase III (KMG-III): the genomes of soil and plant-associated and newly described type strains.</title>
        <authorList>
            <person name="Whitman W."/>
        </authorList>
    </citation>
    <scope>NUCLEOTIDE SEQUENCE [LARGE SCALE GENOMIC DNA]</scope>
    <source>
        <strain evidence="1 2">CGMCC 1.15366</strain>
    </source>
</reference>
<evidence type="ECO:0000313" key="2">
    <source>
        <dbReference type="Proteomes" id="UP000249203"/>
    </source>
</evidence>
<dbReference type="Proteomes" id="UP000249203">
    <property type="component" value="Unassembled WGS sequence"/>
</dbReference>
<protein>
    <submittedName>
        <fullName evidence="1">Uncharacterized protein</fullName>
    </submittedName>
</protein>
<dbReference type="AlphaFoldDB" id="A0A327X4H6"/>
<dbReference type="OrthoDB" id="6402899at2"/>
<comment type="caution">
    <text evidence="1">The sequence shown here is derived from an EMBL/GenBank/DDBJ whole genome shotgun (WGS) entry which is preliminary data.</text>
</comment>
<dbReference type="EMBL" id="QLMD01000001">
    <property type="protein sequence ID" value="RAK01651.1"/>
    <property type="molecule type" value="Genomic_DNA"/>
</dbReference>
<proteinExistence type="predicted"/>
<evidence type="ECO:0000313" key="1">
    <source>
        <dbReference type="EMBL" id="RAK01651.1"/>
    </source>
</evidence>
<gene>
    <name evidence="1" type="ORF">B0I24_101274</name>
</gene>
<dbReference type="RefSeq" id="WP_126818960.1">
    <property type="nucleotide sequence ID" value="NZ_PIPK01000001.1"/>
</dbReference>